<feature type="domain" description="Peptidase S24/S26A/S26B/S26C" evidence="1">
    <location>
        <begin position="18"/>
        <end position="94"/>
    </location>
</feature>
<dbReference type="EMBL" id="JAEQMG010000122">
    <property type="protein sequence ID" value="MBK6089273.1"/>
    <property type="molecule type" value="Genomic_DNA"/>
</dbReference>
<accession>A0A934WSS2</accession>
<dbReference type="AlphaFoldDB" id="A0A934WSS2"/>
<dbReference type="Pfam" id="PF00717">
    <property type="entry name" value="Peptidase_S24"/>
    <property type="match status" value="1"/>
</dbReference>
<dbReference type="InterPro" id="IPR039498">
    <property type="entry name" value="NTP_transf_5"/>
</dbReference>
<dbReference type="CDD" id="cd06462">
    <property type="entry name" value="Peptidase_S24_S26"/>
    <property type="match status" value="1"/>
</dbReference>
<protein>
    <submittedName>
        <fullName evidence="2">Nucleotidyltransferase family protein</fullName>
    </submittedName>
</protein>
<proteinExistence type="predicted"/>
<dbReference type="InterPro" id="IPR036286">
    <property type="entry name" value="LexA/Signal_pep-like_sf"/>
</dbReference>
<reference evidence="2" key="1">
    <citation type="submission" date="2021-01" db="EMBL/GenBank/DDBJ databases">
        <title>Genome public.</title>
        <authorList>
            <person name="Liu C."/>
            <person name="Sun Q."/>
        </authorList>
    </citation>
    <scope>NUCLEOTIDE SEQUENCE</scope>
    <source>
        <strain evidence="2">M6</strain>
    </source>
</reference>
<dbReference type="InterPro" id="IPR015927">
    <property type="entry name" value="Peptidase_S24_S26A/B/C"/>
</dbReference>
<evidence type="ECO:0000259" key="1">
    <source>
        <dbReference type="Pfam" id="PF00717"/>
    </source>
</evidence>
<evidence type="ECO:0000313" key="2">
    <source>
        <dbReference type="EMBL" id="MBK6089273.1"/>
    </source>
</evidence>
<organism evidence="2 3">
    <name type="scientific">Ruminococcus difficilis</name>
    <dbReference type="NCBI Taxonomy" id="2763069"/>
    <lineage>
        <taxon>Bacteria</taxon>
        <taxon>Bacillati</taxon>
        <taxon>Bacillota</taxon>
        <taxon>Clostridia</taxon>
        <taxon>Eubacteriales</taxon>
        <taxon>Oscillospiraceae</taxon>
        <taxon>Ruminococcus</taxon>
    </lineage>
</organism>
<dbReference type="Pfam" id="PF14907">
    <property type="entry name" value="NTP_transf_5"/>
    <property type="match status" value="1"/>
</dbReference>
<keyword evidence="3" id="KW-1185">Reference proteome</keyword>
<sequence length="485" mass="56547">MNKKFEDVIAEQGRLVYTNVGDSMFPIIREGDLLVINAVTEPLKVGDVPLYKRDSGQYIMHRIVALKNGKYTMKGDNRAIAEKGITDRHIIGVLTGIVRNGRTYPVETVEEYTIRIAKELIYLLSCAVNEETPDPDRVKGMDMAEIYRLSREHMLTAAVSYALEKTIPLPSAFNQAQKKAIRKLTLFEIERATITRELEKAGIWYLPLKGILLKNDYPKSAMREMSDNDILVDNTKMPDVRQIMERLGYTCEMYGRFNHDVYSKPPTLEFEMHHSLFDKDVLPHQDRYYKHIREKLLPLPGSEYGLKMTDEDFYLYILCHLYKHYTHAGSGLRSLLDIYVFRRAHPNLDREYLDAELQKLKIADFERKIRRMSQSLFTVGEPDEEDQKDFVYLIMSGYKGKYETLEHNQLVKNLNNDDSKASKLRYLKKRFFLSGDSLQKQYPFFAKHKALYPLLLIYRPLKGAVTHPKGILRELYRVKSFKKEG</sequence>
<dbReference type="RefSeq" id="WP_201428028.1">
    <property type="nucleotide sequence ID" value="NZ_JAEQMG010000122.1"/>
</dbReference>
<name>A0A934WSS2_9FIRM</name>
<comment type="caution">
    <text evidence="2">The sequence shown here is derived from an EMBL/GenBank/DDBJ whole genome shotgun (WGS) entry which is preliminary data.</text>
</comment>
<gene>
    <name evidence="2" type="ORF">JKK62_11590</name>
</gene>
<dbReference type="Proteomes" id="UP000633365">
    <property type="component" value="Unassembled WGS sequence"/>
</dbReference>
<dbReference type="SUPFAM" id="SSF51306">
    <property type="entry name" value="LexA/Signal peptidase"/>
    <property type="match status" value="1"/>
</dbReference>
<evidence type="ECO:0000313" key="3">
    <source>
        <dbReference type="Proteomes" id="UP000633365"/>
    </source>
</evidence>
<dbReference type="Gene3D" id="2.10.109.10">
    <property type="entry name" value="Umud Fragment, subunit A"/>
    <property type="match status" value="1"/>
</dbReference>